<sequence length="374" mass="39970">MLAFLMAAAAAAGCAPLAIGRGPDRHAVAIAADPRPAVGDIDAAGDMPPASLKGRHSSPEAAAIAWKETQLVLATPTSPAAISAGAEVAPQALTLTMADGTALPLWHWTPPAGTATRAVIIGLHGFNDYRRAFALPAPWWAARGIETYAYDQRGFGEAPRAGIWPGTSALIRDLEDATRAIAARHPGVPVYWLGESMGGAVVMSAAARMARELPAELRPAGLILVAPAVWGWSTLQPYQRWMLWTTAHAMPWLPLDGGGLGIRPSDNDAMLYALGRDPLVLKTTRADAIFGLVDLMERATEAAGSLDLPVLALYGRNEQVLPRRAVKNFREKLIAHGRDDLQINTYPQGWHMLLRDLHGPLVWQDVARWVTAGG</sequence>
<dbReference type="AlphaFoldDB" id="A0A161Q137"/>
<dbReference type="PRINTS" id="PR00111">
    <property type="entry name" value="ABHYDROLASE"/>
</dbReference>
<feature type="domain" description="Serine aminopeptidase S33" evidence="1">
    <location>
        <begin position="116"/>
        <end position="356"/>
    </location>
</feature>
<protein>
    <recommendedName>
        <fullName evidence="1">Serine aminopeptidase S33 domain-containing protein</fullName>
    </recommendedName>
</protein>
<evidence type="ECO:0000313" key="3">
    <source>
        <dbReference type="Proteomes" id="UP000075787"/>
    </source>
</evidence>
<name>A0A161Q137_9PROT</name>
<dbReference type="PANTHER" id="PTHR11614">
    <property type="entry name" value="PHOSPHOLIPASE-RELATED"/>
    <property type="match status" value="1"/>
</dbReference>
<dbReference type="Pfam" id="PF12146">
    <property type="entry name" value="Hydrolase_4"/>
    <property type="match status" value="1"/>
</dbReference>
<organism evidence="2 3">
    <name type="scientific">Tistrella mobilis</name>
    <dbReference type="NCBI Taxonomy" id="171437"/>
    <lineage>
        <taxon>Bacteria</taxon>
        <taxon>Pseudomonadati</taxon>
        <taxon>Pseudomonadota</taxon>
        <taxon>Alphaproteobacteria</taxon>
        <taxon>Geminicoccales</taxon>
        <taxon>Geminicoccaceae</taxon>
        <taxon>Tistrella</taxon>
    </lineage>
</organism>
<accession>A0A161Q137</accession>
<dbReference type="GeneID" id="97240778"/>
<dbReference type="RefSeq" id="WP_062767093.1">
    <property type="nucleotide sequence ID" value="NZ_CP121045.1"/>
</dbReference>
<reference evidence="2 3" key="1">
    <citation type="submission" date="2015-12" db="EMBL/GenBank/DDBJ databases">
        <title>Genome sequence of Tistrella mobilis MCCC 1A02139.</title>
        <authorList>
            <person name="Lu L."/>
            <person name="Lai Q."/>
            <person name="Shao Z."/>
            <person name="Qian P."/>
        </authorList>
    </citation>
    <scope>NUCLEOTIDE SEQUENCE [LARGE SCALE GENOMIC DNA]</scope>
    <source>
        <strain evidence="2 3">MCCC 1A02139</strain>
    </source>
</reference>
<dbReference type="EMBL" id="LPZR01000183">
    <property type="protein sequence ID" value="KYO51076.1"/>
    <property type="molecule type" value="Genomic_DNA"/>
</dbReference>
<dbReference type="InterPro" id="IPR029058">
    <property type="entry name" value="AB_hydrolase_fold"/>
</dbReference>
<evidence type="ECO:0000313" key="2">
    <source>
        <dbReference type="EMBL" id="KYO51076.1"/>
    </source>
</evidence>
<evidence type="ECO:0000259" key="1">
    <source>
        <dbReference type="Pfam" id="PF12146"/>
    </source>
</evidence>
<dbReference type="InterPro" id="IPR000073">
    <property type="entry name" value="AB_hydrolase_1"/>
</dbReference>
<dbReference type="OrthoDB" id="9806902at2"/>
<dbReference type="InterPro" id="IPR051044">
    <property type="entry name" value="MAG_DAG_Lipase"/>
</dbReference>
<dbReference type="InterPro" id="IPR022742">
    <property type="entry name" value="Hydrolase_4"/>
</dbReference>
<dbReference type="SUPFAM" id="SSF53474">
    <property type="entry name" value="alpha/beta-Hydrolases"/>
    <property type="match status" value="1"/>
</dbReference>
<proteinExistence type="predicted"/>
<gene>
    <name evidence="2" type="ORF">AUP44_10555</name>
</gene>
<dbReference type="Proteomes" id="UP000075787">
    <property type="component" value="Unassembled WGS sequence"/>
</dbReference>
<comment type="caution">
    <text evidence="2">The sequence shown here is derived from an EMBL/GenBank/DDBJ whole genome shotgun (WGS) entry which is preliminary data.</text>
</comment>
<dbReference type="Gene3D" id="3.40.50.1820">
    <property type="entry name" value="alpha/beta hydrolase"/>
    <property type="match status" value="1"/>
</dbReference>